<dbReference type="OrthoDB" id="671595at2759"/>
<name>D2V4S2_NAEGR</name>
<evidence type="ECO:0000256" key="2">
    <source>
        <dbReference type="RuleBase" id="RU000411"/>
    </source>
</evidence>
<dbReference type="STRING" id="5762.D2V4S2"/>
<evidence type="ECO:0000313" key="4">
    <source>
        <dbReference type="EMBL" id="EFC47983.1"/>
    </source>
</evidence>
<dbReference type="InterPro" id="IPR036186">
    <property type="entry name" value="Serpin_sf"/>
</dbReference>
<dbReference type="AlphaFoldDB" id="D2V4S2"/>
<dbReference type="Gene3D" id="3.30.497.10">
    <property type="entry name" value="Antithrombin, subunit I, domain 2"/>
    <property type="match status" value="1"/>
</dbReference>
<evidence type="ECO:0000259" key="3">
    <source>
        <dbReference type="SMART" id="SM00093"/>
    </source>
</evidence>
<evidence type="ECO:0000313" key="5">
    <source>
        <dbReference type="Proteomes" id="UP000006671"/>
    </source>
</evidence>
<reference evidence="4 5" key="1">
    <citation type="journal article" date="2010" name="Cell">
        <title>The genome of Naegleria gruberi illuminates early eukaryotic versatility.</title>
        <authorList>
            <person name="Fritz-Laylin L.K."/>
            <person name="Prochnik S.E."/>
            <person name="Ginger M.L."/>
            <person name="Dacks J.B."/>
            <person name="Carpenter M.L."/>
            <person name="Field M.C."/>
            <person name="Kuo A."/>
            <person name="Paredez A."/>
            <person name="Chapman J."/>
            <person name="Pham J."/>
            <person name="Shu S."/>
            <person name="Neupane R."/>
            <person name="Cipriano M."/>
            <person name="Mancuso J."/>
            <person name="Tu H."/>
            <person name="Salamov A."/>
            <person name="Lindquist E."/>
            <person name="Shapiro H."/>
            <person name="Lucas S."/>
            <person name="Grigoriev I.V."/>
            <person name="Cande W.Z."/>
            <person name="Fulton C."/>
            <person name="Rokhsar D.S."/>
            <person name="Dawson S.C."/>
        </authorList>
    </citation>
    <scope>NUCLEOTIDE SEQUENCE [LARGE SCALE GENOMIC DNA]</scope>
    <source>
        <strain evidence="4 5">NEG-M</strain>
    </source>
</reference>
<dbReference type="InterPro" id="IPR000215">
    <property type="entry name" value="Serpin_fam"/>
</dbReference>
<organism evidence="5">
    <name type="scientific">Naegleria gruberi</name>
    <name type="common">Amoeba</name>
    <dbReference type="NCBI Taxonomy" id="5762"/>
    <lineage>
        <taxon>Eukaryota</taxon>
        <taxon>Discoba</taxon>
        <taxon>Heterolobosea</taxon>
        <taxon>Tetramitia</taxon>
        <taxon>Eutetramitia</taxon>
        <taxon>Vahlkampfiidae</taxon>
        <taxon>Naegleria</taxon>
    </lineage>
</organism>
<dbReference type="PANTHER" id="PTHR11461:SF211">
    <property type="entry name" value="GH10112P-RELATED"/>
    <property type="match status" value="1"/>
</dbReference>
<dbReference type="CDD" id="cd00172">
    <property type="entry name" value="serpin"/>
    <property type="match status" value="1"/>
</dbReference>
<proteinExistence type="inferred from homology"/>
<gene>
    <name evidence="4" type="ORF">NAEGRDRAFT_63889</name>
</gene>
<dbReference type="InterPro" id="IPR042185">
    <property type="entry name" value="Serpin_sf_2"/>
</dbReference>
<dbReference type="MEROPS" id="I04.079"/>
<accession>D2V4S2</accession>
<dbReference type="Gene3D" id="2.30.39.10">
    <property type="entry name" value="Alpha-1-antitrypsin, domain 1"/>
    <property type="match status" value="1"/>
</dbReference>
<dbReference type="KEGG" id="ngr:NAEGRDRAFT_63889"/>
<dbReference type="SMART" id="SM00093">
    <property type="entry name" value="SERPIN"/>
    <property type="match status" value="1"/>
</dbReference>
<protein>
    <submittedName>
        <fullName evidence="4">Predicted protein</fullName>
    </submittedName>
</protein>
<feature type="domain" description="Serpin" evidence="3">
    <location>
        <begin position="17"/>
        <end position="383"/>
    </location>
</feature>
<dbReference type="VEuPathDB" id="AmoebaDB:NAEGRDRAFT_63889"/>
<dbReference type="eggNOG" id="KOG2392">
    <property type="taxonomic scope" value="Eukaryota"/>
</dbReference>
<dbReference type="GO" id="GO:0005615">
    <property type="term" value="C:extracellular space"/>
    <property type="evidence" value="ECO:0007669"/>
    <property type="project" value="InterPro"/>
</dbReference>
<dbReference type="InterPro" id="IPR042178">
    <property type="entry name" value="Serpin_sf_1"/>
</dbReference>
<dbReference type="PANTHER" id="PTHR11461">
    <property type="entry name" value="SERINE PROTEASE INHIBITOR, SERPIN"/>
    <property type="match status" value="1"/>
</dbReference>
<dbReference type="EMBL" id="GG738852">
    <property type="protein sequence ID" value="EFC47983.1"/>
    <property type="molecule type" value="Genomic_DNA"/>
</dbReference>
<comment type="similarity">
    <text evidence="1 2">Belongs to the serpin family.</text>
</comment>
<dbReference type="InterPro" id="IPR023796">
    <property type="entry name" value="Serpin_dom"/>
</dbReference>
<dbReference type="Pfam" id="PF00079">
    <property type="entry name" value="Serpin"/>
    <property type="match status" value="1"/>
</dbReference>
<dbReference type="Proteomes" id="UP000006671">
    <property type="component" value="Unassembled WGS sequence"/>
</dbReference>
<dbReference type="RefSeq" id="XP_002680727.1">
    <property type="nucleotide sequence ID" value="XM_002680681.1"/>
</dbReference>
<keyword evidence="5" id="KW-1185">Reference proteome</keyword>
<dbReference type="GO" id="GO:0004867">
    <property type="term" value="F:serine-type endopeptidase inhibitor activity"/>
    <property type="evidence" value="ECO:0007669"/>
    <property type="project" value="InterPro"/>
</dbReference>
<dbReference type="GeneID" id="8860528"/>
<dbReference type="Gene3D" id="2.10.310.10">
    <property type="entry name" value="Serpins superfamily"/>
    <property type="match status" value="1"/>
</dbReference>
<dbReference type="InParanoid" id="D2V4S2"/>
<dbReference type="SUPFAM" id="SSF56574">
    <property type="entry name" value="Serpins"/>
    <property type="match status" value="1"/>
</dbReference>
<evidence type="ECO:0000256" key="1">
    <source>
        <dbReference type="ARBA" id="ARBA00009500"/>
    </source>
</evidence>
<sequence>MGQYQSTLITSHNKFASSLFQSITTKNKQTNIIFSPISIYLTVLMATGGSNGQTLSEFGKGIFLDQSPSTVEVFRLIIEPFASNFFDNLNTSIINVANNVFVERNAILNENYKEHVQKAFQVNVEQCDFAGNANGEAVNINQWVSSHTNQKINNLIPPNHLNSLTRLVLVNAVHFLGKWKEVFNISNSYTTTFHGAGGDSTCTIMQKERTKEQYGAEGLYHWVTMSFNDAKYKLTIVAVKDNSHQTTFDDWFSKKLSQGFESGFPTRETQMHSCGFPRFELEQGMELNEILQASPFNIQKAFTTNADFSNLIVNDQIHINAVIHKAYIKVNENGAEAGAALSMDCATFSIVKNPEFLVTSPFAFILTDDSTKSILFAGKVNTL</sequence>